<evidence type="ECO:0000313" key="2">
    <source>
        <dbReference type="EMBL" id="CAB4665232.1"/>
    </source>
</evidence>
<dbReference type="PROSITE" id="PS51677">
    <property type="entry name" value="NODB"/>
    <property type="match status" value="1"/>
</dbReference>
<dbReference type="AlphaFoldDB" id="A0A6J6LU48"/>
<name>A0A6J6LU48_9ZZZZ</name>
<dbReference type="Gene3D" id="3.20.20.370">
    <property type="entry name" value="Glycoside hydrolase/deacetylase"/>
    <property type="match status" value="1"/>
</dbReference>
<sequence length="244" mass="27626">MSVSSTTPSPRLWLIALGLSLICTAIPLSTAQATVEPEPTQAPLETTTTTAPPVLTSKDVQVTYKVNTKDKVVFITIDDGFHVSPELARIIRRHKVPITTFAMPRLVAREKKWYLANKNMTFENHTVNHRSLTQLSYRQQRKEICRANTQLRRITKQEPTLFRPPGGNWNKTTKKAVAACGMKHLVMWNVIAEKGVLRMPRGGLTRGDIILMHYIPSVDETLELLLRQIKHDGLKPALLRDYLK</sequence>
<dbReference type="CDD" id="cd10917">
    <property type="entry name" value="CE4_NodB_like_6s_7s"/>
    <property type="match status" value="1"/>
</dbReference>
<feature type="domain" description="NodB homology" evidence="1">
    <location>
        <begin position="71"/>
        <end position="244"/>
    </location>
</feature>
<organism evidence="2">
    <name type="scientific">freshwater metagenome</name>
    <dbReference type="NCBI Taxonomy" id="449393"/>
    <lineage>
        <taxon>unclassified sequences</taxon>
        <taxon>metagenomes</taxon>
        <taxon>ecological metagenomes</taxon>
    </lineage>
</organism>
<dbReference type="GO" id="GO:0005975">
    <property type="term" value="P:carbohydrate metabolic process"/>
    <property type="evidence" value="ECO:0007669"/>
    <property type="project" value="InterPro"/>
</dbReference>
<dbReference type="EMBL" id="CAEZWE010000101">
    <property type="protein sequence ID" value="CAB4665232.1"/>
    <property type="molecule type" value="Genomic_DNA"/>
</dbReference>
<accession>A0A6J6LU48</accession>
<evidence type="ECO:0000259" key="1">
    <source>
        <dbReference type="PROSITE" id="PS51677"/>
    </source>
</evidence>
<dbReference type="InterPro" id="IPR050248">
    <property type="entry name" value="Polysacc_deacetylase_ArnD"/>
</dbReference>
<dbReference type="GO" id="GO:0016810">
    <property type="term" value="F:hydrolase activity, acting on carbon-nitrogen (but not peptide) bonds"/>
    <property type="evidence" value="ECO:0007669"/>
    <property type="project" value="InterPro"/>
</dbReference>
<gene>
    <name evidence="2" type="ORF">UFOPK2169_01671</name>
</gene>
<dbReference type="SUPFAM" id="SSF88713">
    <property type="entry name" value="Glycoside hydrolase/deacetylase"/>
    <property type="match status" value="1"/>
</dbReference>
<dbReference type="Pfam" id="PF01522">
    <property type="entry name" value="Polysacc_deac_1"/>
    <property type="match status" value="1"/>
</dbReference>
<dbReference type="InterPro" id="IPR002509">
    <property type="entry name" value="NODB_dom"/>
</dbReference>
<dbReference type="PANTHER" id="PTHR10587:SF134">
    <property type="entry name" value="SECRETED PROTEIN"/>
    <property type="match status" value="1"/>
</dbReference>
<dbReference type="InterPro" id="IPR011330">
    <property type="entry name" value="Glyco_hydro/deAcase_b/a-brl"/>
</dbReference>
<protein>
    <submittedName>
        <fullName evidence="2">Unannotated protein</fullName>
    </submittedName>
</protein>
<dbReference type="PANTHER" id="PTHR10587">
    <property type="entry name" value="GLYCOSYL TRANSFERASE-RELATED"/>
    <property type="match status" value="1"/>
</dbReference>
<reference evidence="2" key="1">
    <citation type="submission" date="2020-05" db="EMBL/GenBank/DDBJ databases">
        <authorList>
            <person name="Chiriac C."/>
            <person name="Salcher M."/>
            <person name="Ghai R."/>
            <person name="Kavagutti S V."/>
        </authorList>
    </citation>
    <scope>NUCLEOTIDE SEQUENCE</scope>
</reference>
<proteinExistence type="predicted"/>